<evidence type="ECO:0000256" key="2">
    <source>
        <dbReference type="ARBA" id="ARBA00022448"/>
    </source>
</evidence>
<dbReference type="Gene3D" id="1.20.1250.20">
    <property type="entry name" value="MFS general substrate transporter like domains"/>
    <property type="match status" value="2"/>
</dbReference>
<protein>
    <submittedName>
        <fullName evidence="9">C2H2-type zinc finger transcription factor</fullName>
    </submittedName>
</protein>
<feature type="transmembrane region" description="Helical" evidence="7">
    <location>
        <begin position="79"/>
        <end position="101"/>
    </location>
</feature>
<feature type="transmembrane region" description="Helical" evidence="7">
    <location>
        <begin position="276"/>
        <end position="298"/>
    </location>
</feature>
<keyword evidence="5 7" id="KW-0472">Membrane</keyword>
<feature type="region of interest" description="Disordered" evidence="6">
    <location>
        <begin position="365"/>
        <end position="386"/>
    </location>
</feature>
<proteinExistence type="predicted"/>
<evidence type="ECO:0000256" key="7">
    <source>
        <dbReference type="SAM" id="Phobius"/>
    </source>
</evidence>
<evidence type="ECO:0000256" key="3">
    <source>
        <dbReference type="ARBA" id="ARBA00022692"/>
    </source>
</evidence>
<feature type="transmembrane region" description="Helical" evidence="7">
    <location>
        <begin position="310"/>
        <end position="330"/>
    </location>
</feature>
<dbReference type="EMBL" id="JASEJX010000021">
    <property type="protein sequence ID" value="KAK4512376.1"/>
    <property type="molecule type" value="Genomic_DNA"/>
</dbReference>
<feature type="transmembrane region" description="Helical" evidence="7">
    <location>
        <begin position="240"/>
        <end position="264"/>
    </location>
</feature>
<dbReference type="GO" id="GO:0016020">
    <property type="term" value="C:membrane"/>
    <property type="evidence" value="ECO:0007669"/>
    <property type="project" value="UniProtKB-SubCell"/>
</dbReference>
<gene>
    <name evidence="9" type="ORF">ATC70_003074</name>
</gene>
<dbReference type="InterPro" id="IPR011701">
    <property type="entry name" value="MFS"/>
</dbReference>
<evidence type="ECO:0000259" key="8">
    <source>
        <dbReference type="PROSITE" id="PS50850"/>
    </source>
</evidence>
<keyword evidence="3 7" id="KW-0812">Transmembrane</keyword>
<feature type="transmembrane region" description="Helical" evidence="7">
    <location>
        <begin position="45"/>
        <end position="67"/>
    </location>
</feature>
<dbReference type="InterPro" id="IPR036259">
    <property type="entry name" value="MFS_trans_sf"/>
</dbReference>
<dbReference type="SUPFAM" id="SSF103473">
    <property type="entry name" value="MFS general substrate transporter"/>
    <property type="match status" value="1"/>
</dbReference>
<dbReference type="GO" id="GO:0022857">
    <property type="term" value="F:transmembrane transporter activity"/>
    <property type="evidence" value="ECO:0007669"/>
    <property type="project" value="InterPro"/>
</dbReference>
<comment type="subcellular location">
    <subcellularLocation>
        <location evidence="1">Membrane</location>
        <topology evidence="1">Multi-pass membrane protein</topology>
    </subcellularLocation>
</comment>
<evidence type="ECO:0000256" key="6">
    <source>
        <dbReference type="SAM" id="MobiDB-lite"/>
    </source>
</evidence>
<feature type="transmembrane region" description="Helical" evidence="7">
    <location>
        <begin position="215"/>
        <end position="234"/>
    </location>
</feature>
<feature type="domain" description="Major facilitator superfamily (MFS) profile" evidence="8">
    <location>
        <begin position="1"/>
        <end position="331"/>
    </location>
</feature>
<feature type="transmembrane region" description="Helical" evidence="7">
    <location>
        <begin position="12"/>
        <end position="33"/>
    </location>
</feature>
<dbReference type="PANTHER" id="PTHR43791">
    <property type="entry name" value="PERMEASE-RELATED"/>
    <property type="match status" value="1"/>
</dbReference>
<dbReference type="InterPro" id="IPR020846">
    <property type="entry name" value="MFS_dom"/>
</dbReference>
<feature type="transmembrane region" description="Helical" evidence="7">
    <location>
        <begin position="184"/>
        <end position="203"/>
    </location>
</feature>
<reference evidence="9 10" key="1">
    <citation type="submission" date="2022-11" db="EMBL/GenBank/DDBJ databases">
        <title>Mucor velutinosus strain NIH1002 WGS.</title>
        <authorList>
            <person name="Subramanian P."/>
            <person name="Mullikin J.C."/>
            <person name="Segre J.A."/>
            <person name="Zelazny A.M."/>
        </authorList>
    </citation>
    <scope>NUCLEOTIDE SEQUENCE [LARGE SCALE GENOMIC DNA]</scope>
    <source>
        <strain evidence="9 10">NIH1002</strain>
    </source>
</reference>
<sequence>MACVQSVHGVYLIRFLLGLAEAGFYPGIIFLIGTWYTKRELGKRLALVTICGSFGSGLSGVVQAVMLKTLDGTFGISGWRWMFMFDASVTLLLAVLGYHYLPDYPHNTAWLNQSESDLAVHRMGIDNTKEGKRVTASKRIEKIKSLLKNKYLYPFVISWASIHLSLGAAHVLGIVAKKIGFDAVAANLLTTPDTIITMIFGLLNGFMSDRYNTRVWCIVIPATFGLIGMCSLAAFVQPFWILYVAFLVMHAGLGSLTSTIMTWASETISTNSEVRAMAIAIMNTSSSLMYTWSPLVLWPVTDAPYYHKGFTVASLLIILFICSMLSVHYMQKKDGLQKRANSNDFSDQQEMIAPLLHETQAEYNDEEQSNGLLSANDADTNKILKK</sequence>
<dbReference type="AlphaFoldDB" id="A0AAN7HY95"/>
<dbReference type="PANTHER" id="PTHR43791:SF36">
    <property type="entry name" value="TRANSPORTER, PUTATIVE (AFU_ORTHOLOGUE AFUA_6G08340)-RELATED"/>
    <property type="match status" value="1"/>
</dbReference>
<organism evidence="9 10">
    <name type="scientific">Mucor velutinosus</name>
    <dbReference type="NCBI Taxonomy" id="708070"/>
    <lineage>
        <taxon>Eukaryota</taxon>
        <taxon>Fungi</taxon>
        <taxon>Fungi incertae sedis</taxon>
        <taxon>Mucoromycota</taxon>
        <taxon>Mucoromycotina</taxon>
        <taxon>Mucoromycetes</taxon>
        <taxon>Mucorales</taxon>
        <taxon>Mucorineae</taxon>
        <taxon>Mucoraceae</taxon>
        <taxon>Mucor</taxon>
    </lineage>
</organism>
<evidence type="ECO:0000256" key="5">
    <source>
        <dbReference type="ARBA" id="ARBA00023136"/>
    </source>
</evidence>
<name>A0AAN7HY95_9FUNG</name>
<keyword evidence="10" id="KW-1185">Reference proteome</keyword>
<dbReference type="Proteomes" id="UP001304243">
    <property type="component" value="Unassembled WGS sequence"/>
</dbReference>
<dbReference type="GeneID" id="89946776"/>
<keyword evidence="2" id="KW-0813">Transport</keyword>
<dbReference type="PROSITE" id="PS50850">
    <property type="entry name" value="MFS"/>
    <property type="match status" value="1"/>
</dbReference>
<dbReference type="Pfam" id="PF07690">
    <property type="entry name" value="MFS_1"/>
    <property type="match status" value="1"/>
</dbReference>
<comment type="caution">
    <text evidence="9">The sequence shown here is derived from an EMBL/GenBank/DDBJ whole genome shotgun (WGS) entry which is preliminary data.</text>
</comment>
<evidence type="ECO:0000256" key="4">
    <source>
        <dbReference type="ARBA" id="ARBA00022989"/>
    </source>
</evidence>
<dbReference type="RefSeq" id="XP_064679042.1">
    <property type="nucleotide sequence ID" value="XM_064822442.1"/>
</dbReference>
<accession>A0AAN7HY95</accession>
<evidence type="ECO:0000256" key="1">
    <source>
        <dbReference type="ARBA" id="ARBA00004141"/>
    </source>
</evidence>
<evidence type="ECO:0000313" key="9">
    <source>
        <dbReference type="EMBL" id="KAK4512376.1"/>
    </source>
</evidence>
<feature type="transmembrane region" description="Helical" evidence="7">
    <location>
        <begin position="151"/>
        <end position="172"/>
    </location>
</feature>
<evidence type="ECO:0000313" key="10">
    <source>
        <dbReference type="Proteomes" id="UP001304243"/>
    </source>
</evidence>
<keyword evidence="4 7" id="KW-1133">Transmembrane helix</keyword>